<dbReference type="KEGG" id="spet:CEP67_09245"/>
<accession>A0A1Z3U2G2</accession>
<reference evidence="2" key="2">
    <citation type="journal article" date="2022" name="Int. J. Mol. Sci.">
        <title>Phenotypic and genotypic virulence characterisation of Staphylococcus pettenkoferi strains isolated from human bloodstream and diabetic foot infections.</title>
        <authorList>
            <person name="Magnan C."/>
        </authorList>
    </citation>
    <scope>NUCLEOTIDE SEQUENCE</scope>
    <source>
        <strain evidence="2">NSP020P</strain>
    </source>
</reference>
<proteinExistence type="predicted"/>
<dbReference type="EMBL" id="JANSKX010000040">
    <property type="protein sequence ID" value="MCY1595743.1"/>
    <property type="molecule type" value="Genomic_DNA"/>
</dbReference>
<dbReference type="GeneID" id="98298454"/>
<evidence type="ECO:0000313" key="4">
    <source>
        <dbReference type="Proteomes" id="UP000235748"/>
    </source>
</evidence>
<dbReference type="Proteomes" id="UP000235748">
    <property type="component" value="Unassembled WGS sequence"/>
</dbReference>
<name>A0A1Z3U2G2_9STAP</name>
<organism evidence="3 4">
    <name type="scientific">Staphylococcus pettenkoferi</name>
    <dbReference type="NCBI Taxonomy" id="170573"/>
    <lineage>
        <taxon>Bacteria</taxon>
        <taxon>Bacillati</taxon>
        <taxon>Bacillota</taxon>
        <taxon>Bacilli</taxon>
        <taxon>Bacillales</taxon>
        <taxon>Staphylococcaceae</taxon>
        <taxon>Staphylococcus</taxon>
    </lineage>
</organism>
<evidence type="ECO:0000313" key="2">
    <source>
        <dbReference type="EMBL" id="MCY1595743.1"/>
    </source>
</evidence>
<dbReference type="STRING" id="170573.GCA_001076995_00622"/>
<comment type="caution">
    <text evidence="3">The sequence shown here is derived from an EMBL/GenBank/DDBJ whole genome shotgun (WGS) entry which is preliminary data.</text>
</comment>
<dbReference type="Proteomes" id="UP001081438">
    <property type="component" value="Unassembled WGS sequence"/>
</dbReference>
<feature type="transmembrane region" description="Helical" evidence="1">
    <location>
        <begin position="7"/>
        <end position="29"/>
    </location>
</feature>
<dbReference type="Pfam" id="PF12459">
    <property type="entry name" value="DltX"/>
    <property type="match status" value="1"/>
</dbReference>
<keyword evidence="1" id="KW-0812">Transmembrane</keyword>
<keyword evidence="1" id="KW-1133">Transmembrane helix</keyword>
<reference evidence="3 4" key="1">
    <citation type="submission" date="2017-09" db="EMBL/GenBank/DDBJ databases">
        <title>Bacterial strain isolated from the female urinary microbiota.</title>
        <authorList>
            <person name="Thomas-White K."/>
            <person name="Kumar N."/>
            <person name="Forster S."/>
            <person name="Putonti C."/>
            <person name="Lawley T."/>
            <person name="Wolfe A.J."/>
        </authorList>
    </citation>
    <scope>NUCLEOTIDE SEQUENCE [LARGE SCALE GENOMIC DNA]</scope>
    <source>
        <strain evidence="3 4">UMB0834</strain>
    </source>
</reference>
<dbReference type="RefSeq" id="WP_002473071.1">
    <property type="nucleotide sequence ID" value="NZ_CP022096.2"/>
</dbReference>
<protein>
    <submittedName>
        <fullName evidence="3">Teichoic acid D-Ala incorporation-associated protein DltX</fullName>
    </submittedName>
</protein>
<dbReference type="EMBL" id="PNGG01000009">
    <property type="protein sequence ID" value="PMC17049.1"/>
    <property type="molecule type" value="Genomic_DNA"/>
</dbReference>
<evidence type="ECO:0000256" key="1">
    <source>
        <dbReference type="SAM" id="Phobius"/>
    </source>
</evidence>
<sequence length="43" mass="5110">MSKIQNPYIKITLLTLFYLVIMVVLYLIYGTGQTENTFIYNEF</sequence>
<evidence type="ECO:0000313" key="3">
    <source>
        <dbReference type="EMBL" id="PMC17049.1"/>
    </source>
</evidence>
<gene>
    <name evidence="3" type="ORF">CJ235_11545</name>
    <name evidence="2" type="ORF">NW112_10880</name>
</gene>
<dbReference type="InterPro" id="IPR021008">
    <property type="entry name" value="DltX"/>
</dbReference>
<keyword evidence="1" id="KW-0472">Membrane</keyword>
<dbReference type="AlphaFoldDB" id="A0A1Z3U2G2"/>